<evidence type="ECO:0000256" key="7">
    <source>
        <dbReference type="ARBA" id="ARBA00022676"/>
    </source>
</evidence>
<dbReference type="Gene3D" id="3.40.50.12610">
    <property type="match status" value="1"/>
</dbReference>
<reference evidence="18" key="1">
    <citation type="submission" date="2021-05" db="EMBL/GenBank/DDBJ databases">
        <title>The genome of the haptophyte Pavlova lutheri (Diacronema luteri, Pavlovales) - a model for lipid biosynthesis in eukaryotic algae.</title>
        <authorList>
            <person name="Hulatt C.J."/>
            <person name="Posewitz M.C."/>
        </authorList>
    </citation>
    <scope>NUCLEOTIDE SEQUENCE</scope>
    <source>
        <strain evidence="18">NIVA-4/92</strain>
    </source>
</reference>
<evidence type="ECO:0000256" key="12">
    <source>
        <dbReference type="ARBA" id="ARBA00022989"/>
    </source>
</evidence>
<comment type="pathway">
    <text evidence="4">Protein modification; protein glycosylation.</text>
</comment>
<evidence type="ECO:0000256" key="8">
    <source>
        <dbReference type="ARBA" id="ARBA00022679"/>
    </source>
</evidence>
<feature type="transmembrane region" description="Helical" evidence="16">
    <location>
        <begin position="186"/>
        <end position="209"/>
    </location>
</feature>
<sequence length="806" mass="85498">MAAACAATVAIRLHAVRIYGRVIHEYDPWFNFRATEHLVEHGSGAFSRWYDERSWYPLGRPVGATVYPALMYTARLAHAACAALGFAVSLNDVCVFLPAYGAVLTVCFVALLAYEASHSADAAIAAAWIAALIPAHAMRSVAGAYDNEAVAMPAIVCALWLWARSLRTPRAWPIALGAGAACGYVAAAWGAYPLVFNLVALHVGILLLLGRYTRSLHVAYACLWCAGTLYAASVPIVGRASFRSAEQLAPILAHGALAIAPALEAAIRTRARTAASAARMRCAALVVGLVACACAATVLNSLGALTPLSVRVRALFVAHAKTGNPLVDSVAEHRTTSRVAFVTYVHAGCVLAPIGAVLSLARWTDASLLLVAYLATTWFLSSSMVRLLVLVAPPVAAASGIALAALGGWAWRQLAAAWRAGSLALGPASSNFAPDEPDLFSPDWAASELEGVRHLARAVANALVQGGLRAAYAVLADWHDAQTPEQHATSARAASPAGTVGRRAAFVRSATWSQLQPGGDLAPLRPIAATSLLVCGATLCGVFAIHSAHVATRLSEPIIVTRFRMHGAIAGSSRLVIADDYREAYGWLRERSAPDARVLAWWDYGYHLNGIANRTSLADGNTWNHEHIALVGRCLLLPPADAHKLVRHLADFVLVWTARHAGTHAKGGGDDLIKAPHIARIAASVYADMNASAFVMGRGGAEPSDSLRRSLVYALHAHGLRDDAPARTDAELAALGFEEAFTSRNRMARVFRVLRVSEESRAHVADSFARLRTCHAEAGELHPRCRAAHGYPLALAPTLALARPFG</sequence>
<evidence type="ECO:0000313" key="18">
    <source>
        <dbReference type="EMBL" id="KAG8463591.1"/>
    </source>
</evidence>
<accession>A0A8J5XDI1</accession>
<keyword evidence="7" id="KW-0328">Glycosyltransferase</keyword>
<name>A0A8J5XDI1_DIALT</name>
<evidence type="ECO:0000256" key="14">
    <source>
        <dbReference type="ARBA" id="ARBA00023211"/>
    </source>
</evidence>
<dbReference type="GO" id="GO:0046872">
    <property type="term" value="F:metal ion binding"/>
    <property type="evidence" value="ECO:0007669"/>
    <property type="project" value="UniProtKB-KW"/>
</dbReference>
<evidence type="ECO:0000256" key="2">
    <source>
        <dbReference type="ARBA" id="ARBA00001946"/>
    </source>
</evidence>
<comment type="subcellular location">
    <subcellularLocation>
        <location evidence="3">Endomembrane system</location>
        <topology evidence="3">Multi-pass membrane protein</topology>
    </subcellularLocation>
</comment>
<keyword evidence="9 16" id="KW-0812">Transmembrane</keyword>
<keyword evidence="14" id="KW-0464">Manganese</keyword>
<evidence type="ECO:0000256" key="11">
    <source>
        <dbReference type="ARBA" id="ARBA00022842"/>
    </source>
</evidence>
<dbReference type="Proteomes" id="UP000751190">
    <property type="component" value="Unassembled WGS sequence"/>
</dbReference>
<evidence type="ECO:0000256" key="1">
    <source>
        <dbReference type="ARBA" id="ARBA00001936"/>
    </source>
</evidence>
<evidence type="ECO:0000256" key="9">
    <source>
        <dbReference type="ARBA" id="ARBA00022692"/>
    </source>
</evidence>
<gene>
    <name evidence="18" type="ORF">KFE25_003864</name>
</gene>
<keyword evidence="8" id="KW-0808">Transferase</keyword>
<comment type="catalytic activity">
    <reaction evidence="15">
        <text>a di-trans,poly-cis-dolichyl diphosphooligosaccharide + L-asparaginyl-[protein] = N(4)-(oligosaccharide-(1-&gt;4)-N-acetyl-beta-D-glucosaminyl-(1-&gt;4)-N-acetyl-beta-D-glucosaminyl)-L-asparaginyl-[protein] + a di-trans,poly-cis-dolichyl diphosphate + H(+)</text>
        <dbReference type="Rhea" id="RHEA:22980"/>
        <dbReference type="Rhea" id="RHEA-COMP:12804"/>
        <dbReference type="Rhea" id="RHEA-COMP:12805"/>
        <dbReference type="Rhea" id="RHEA-COMP:19506"/>
        <dbReference type="Rhea" id="RHEA-COMP:19509"/>
        <dbReference type="ChEBI" id="CHEBI:15378"/>
        <dbReference type="ChEBI" id="CHEBI:50347"/>
        <dbReference type="ChEBI" id="CHEBI:57497"/>
        <dbReference type="ChEBI" id="CHEBI:57570"/>
        <dbReference type="ChEBI" id="CHEBI:132529"/>
        <dbReference type="EC" id="2.4.99.18"/>
    </reaction>
</comment>
<proteinExistence type="inferred from homology"/>
<evidence type="ECO:0000313" key="19">
    <source>
        <dbReference type="Proteomes" id="UP000751190"/>
    </source>
</evidence>
<dbReference type="OrthoDB" id="10261066at2759"/>
<evidence type="ECO:0000256" key="15">
    <source>
        <dbReference type="ARBA" id="ARBA00048829"/>
    </source>
</evidence>
<dbReference type="GO" id="GO:0012505">
    <property type="term" value="C:endomembrane system"/>
    <property type="evidence" value="ECO:0007669"/>
    <property type="project" value="UniProtKB-SubCell"/>
</dbReference>
<feature type="transmembrane region" description="Helical" evidence="16">
    <location>
        <begin position="368"/>
        <end position="389"/>
    </location>
</feature>
<dbReference type="Pfam" id="PF02516">
    <property type="entry name" value="STT3"/>
    <property type="match status" value="1"/>
</dbReference>
<organism evidence="18 19">
    <name type="scientific">Diacronema lutheri</name>
    <name type="common">Unicellular marine alga</name>
    <name type="synonym">Monochrysis lutheri</name>
    <dbReference type="NCBI Taxonomy" id="2081491"/>
    <lineage>
        <taxon>Eukaryota</taxon>
        <taxon>Haptista</taxon>
        <taxon>Haptophyta</taxon>
        <taxon>Pavlovophyceae</taxon>
        <taxon>Pavlovales</taxon>
        <taxon>Pavlovaceae</taxon>
        <taxon>Diacronema</taxon>
    </lineage>
</organism>
<evidence type="ECO:0000256" key="3">
    <source>
        <dbReference type="ARBA" id="ARBA00004127"/>
    </source>
</evidence>
<evidence type="ECO:0000256" key="6">
    <source>
        <dbReference type="ARBA" id="ARBA00012605"/>
    </source>
</evidence>
<protein>
    <recommendedName>
        <fullName evidence="6">dolichyl-diphosphooligosaccharide--protein glycotransferase</fullName>
        <ecNumber evidence="6">2.4.99.18</ecNumber>
    </recommendedName>
</protein>
<keyword evidence="12 16" id="KW-1133">Transmembrane helix</keyword>
<feature type="transmembrane region" description="Helical" evidence="16">
    <location>
        <begin position="248"/>
        <end position="267"/>
    </location>
</feature>
<keyword evidence="19" id="KW-1185">Reference proteome</keyword>
<dbReference type="PANTHER" id="PTHR13872">
    <property type="entry name" value="DOLICHYL-DIPHOSPHOOLIGOSACCHARIDE--PROTEIN GLYCOSYLTRANSFERASE SUBUNIT"/>
    <property type="match status" value="1"/>
</dbReference>
<dbReference type="AlphaFoldDB" id="A0A8J5XDI1"/>
<feature type="transmembrane region" description="Helical" evidence="16">
    <location>
        <begin position="341"/>
        <end position="361"/>
    </location>
</feature>
<comment type="cofactor">
    <cofactor evidence="2">
        <name>Mg(2+)</name>
        <dbReference type="ChEBI" id="CHEBI:18420"/>
    </cofactor>
</comment>
<dbReference type="GO" id="GO:0004579">
    <property type="term" value="F:dolichyl-diphosphooligosaccharide-protein glycotransferase activity"/>
    <property type="evidence" value="ECO:0007669"/>
    <property type="project" value="UniProtKB-EC"/>
</dbReference>
<evidence type="ECO:0000256" key="5">
    <source>
        <dbReference type="ARBA" id="ARBA00010810"/>
    </source>
</evidence>
<evidence type="ECO:0000259" key="17">
    <source>
        <dbReference type="Pfam" id="PF02516"/>
    </source>
</evidence>
<keyword evidence="13 16" id="KW-0472">Membrane</keyword>
<keyword evidence="11" id="KW-0460">Magnesium</keyword>
<feature type="transmembrane region" description="Helical" evidence="16">
    <location>
        <begin position="221"/>
        <end position="242"/>
    </location>
</feature>
<dbReference type="InterPro" id="IPR003674">
    <property type="entry name" value="Oligo_trans_STT3"/>
</dbReference>
<dbReference type="GO" id="GO:0016020">
    <property type="term" value="C:membrane"/>
    <property type="evidence" value="ECO:0007669"/>
    <property type="project" value="InterPro"/>
</dbReference>
<feature type="transmembrane region" description="Helical" evidence="16">
    <location>
        <begin position="95"/>
        <end position="114"/>
    </location>
</feature>
<keyword evidence="10" id="KW-0479">Metal-binding</keyword>
<comment type="caution">
    <text evidence="18">The sequence shown here is derived from an EMBL/GenBank/DDBJ whole genome shotgun (WGS) entry which is preliminary data.</text>
</comment>
<dbReference type="InterPro" id="IPR048307">
    <property type="entry name" value="STT3_N"/>
</dbReference>
<dbReference type="EC" id="2.4.99.18" evidence="6"/>
<feature type="transmembrane region" description="Helical" evidence="16">
    <location>
        <begin position="279"/>
        <end position="299"/>
    </location>
</feature>
<comment type="similarity">
    <text evidence="5">Belongs to the STT3 family.</text>
</comment>
<dbReference type="EMBL" id="JAGTXO010000015">
    <property type="protein sequence ID" value="KAG8463591.1"/>
    <property type="molecule type" value="Genomic_DNA"/>
</dbReference>
<comment type="cofactor">
    <cofactor evidence="1">
        <name>Mn(2+)</name>
        <dbReference type="ChEBI" id="CHEBI:29035"/>
    </cofactor>
</comment>
<dbReference type="PANTHER" id="PTHR13872:SF1">
    <property type="entry name" value="DOLICHYL-DIPHOSPHOOLIGOSACCHARIDE--PROTEIN GLYCOSYLTRANSFERASE SUBUNIT STT3B"/>
    <property type="match status" value="1"/>
</dbReference>
<dbReference type="UniPathway" id="UPA00378"/>
<feature type="domain" description="Oligosaccharyl transferase STT3 N-terminal" evidence="17">
    <location>
        <begin position="7"/>
        <end position="395"/>
    </location>
</feature>
<evidence type="ECO:0000256" key="10">
    <source>
        <dbReference type="ARBA" id="ARBA00022723"/>
    </source>
</evidence>
<evidence type="ECO:0000256" key="4">
    <source>
        <dbReference type="ARBA" id="ARBA00004922"/>
    </source>
</evidence>
<evidence type="ECO:0000256" key="13">
    <source>
        <dbReference type="ARBA" id="ARBA00023136"/>
    </source>
</evidence>
<evidence type="ECO:0000256" key="16">
    <source>
        <dbReference type="SAM" id="Phobius"/>
    </source>
</evidence>